<evidence type="ECO:0000313" key="9">
    <source>
        <dbReference type="Proteomes" id="UP001652394"/>
    </source>
</evidence>
<dbReference type="InterPro" id="IPR037004">
    <property type="entry name" value="Exonuc_VII_ssu_sf"/>
</dbReference>
<dbReference type="Gene3D" id="1.10.287.1040">
    <property type="entry name" value="Exonuclease VII, small subunit"/>
    <property type="match status" value="1"/>
</dbReference>
<evidence type="ECO:0000256" key="6">
    <source>
        <dbReference type="HAMAP-Rule" id="MF_00337"/>
    </source>
</evidence>
<proteinExistence type="inferred from homology"/>
<dbReference type="SUPFAM" id="SSF116842">
    <property type="entry name" value="XseB-like"/>
    <property type="match status" value="1"/>
</dbReference>
<keyword evidence="4 6" id="KW-0378">Hydrolase</keyword>
<evidence type="ECO:0000256" key="7">
    <source>
        <dbReference type="SAM" id="Coils"/>
    </source>
</evidence>
<feature type="coiled-coil region" evidence="7">
    <location>
        <begin position="7"/>
        <end position="65"/>
    </location>
</feature>
<dbReference type="EMBL" id="JAOQJX010000017">
    <property type="protein sequence ID" value="MCU6748156.1"/>
    <property type="molecule type" value="Genomic_DNA"/>
</dbReference>
<dbReference type="InterPro" id="IPR003761">
    <property type="entry name" value="Exonuc_VII_S"/>
</dbReference>
<protein>
    <recommendedName>
        <fullName evidence="6">Exodeoxyribonuclease 7 small subunit</fullName>
        <ecNumber evidence="6">3.1.11.6</ecNumber>
    </recommendedName>
    <alternativeName>
        <fullName evidence="6">Exodeoxyribonuclease VII small subunit</fullName>
        <shortName evidence="6">Exonuclease VII small subunit</shortName>
    </alternativeName>
</protein>
<sequence length="71" mass="8375">MAEREKREGLEELFEKLETVMLALEAEDVTLEESFRLYNEGMHLLKKCNETMDEVEKKVLILDEDGEAHEF</sequence>
<keyword evidence="9" id="KW-1185">Reference proteome</keyword>
<evidence type="ECO:0000256" key="3">
    <source>
        <dbReference type="ARBA" id="ARBA00022722"/>
    </source>
</evidence>
<comment type="subunit">
    <text evidence="6">Heterooligomer composed of large and small subunits.</text>
</comment>
<dbReference type="PANTHER" id="PTHR34137">
    <property type="entry name" value="EXODEOXYRIBONUCLEASE 7 SMALL SUBUNIT"/>
    <property type="match status" value="1"/>
</dbReference>
<dbReference type="RefSeq" id="WP_059069732.1">
    <property type="nucleotide sequence ID" value="NZ_JAOQJX010000017.1"/>
</dbReference>
<keyword evidence="7" id="KW-0175">Coiled coil</keyword>
<dbReference type="GO" id="GO:0008855">
    <property type="term" value="F:exodeoxyribonuclease VII activity"/>
    <property type="evidence" value="ECO:0007669"/>
    <property type="project" value="UniProtKB-EC"/>
</dbReference>
<gene>
    <name evidence="6 8" type="primary">xseB</name>
    <name evidence="8" type="ORF">OCV51_10915</name>
</gene>
<dbReference type="Proteomes" id="UP001652394">
    <property type="component" value="Unassembled WGS sequence"/>
</dbReference>
<organism evidence="8 9">
    <name type="scientific">Faecalicatena acetigenes</name>
    <dbReference type="NCBI Taxonomy" id="2981790"/>
    <lineage>
        <taxon>Bacteria</taxon>
        <taxon>Bacillati</taxon>
        <taxon>Bacillota</taxon>
        <taxon>Clostridia</taxon>
        <taxon>Lachnospirales</taxon>
        <taxon>Lachnospiraceae</taxon>
        <taxon>Faecalicatena</taxon>
    </lineage>
</organism>
<evidence type="ECO:0000256" key="4">
    <source>
        <dbReference type="ARBA" id="ARBA00022801"/>
    </source>
</evidence>
<keyword evidence="3 6" id="KW-0540">Nuclease</keyword>
<keyword evidence="2 6" id="KW-0963">Cytoplasm</keyword>
<evidence type="ECO:0000313" key="8">
    <source>
        <dbReference type="EMBL" id="MCU6748156.1"/>
    </source>
</evidence>
<keyword evidence="5 6" id="KW-0269">Exonuclease</keyword>
<dbReference type="HAMAP" id="MF_00337">
    <property type="entry name" value="Exonuc_7_S"/>
    <property type="match status" value="1"/>
</dbReference>
<dbReference type="PANTHER" id="PTHR34137:SF1">
    <property type="entry name" value="EXODEOXYRIBONUCLEASE 7 SMALL SUBUNIT"/>
    <property type="match status" value="1"/>
</dbReference>
<name>A0ABT2TD63_9FIRM</name>
<comment type="catalytic activity">
    <reaction evidence="6">
        <text>Exonucleolytic cleavage in either 5'- to 3'- or 3'- to 5'-direction to yield nucleoside 5'-phosphates.</text>
        <dbReference type="EC" id="3.1.11.6"/>
    </reaction>
</comment>
<evidence type="ECO:0000256" key="1">
    <source>
        <dbReference type="ARBA" id="ARBA00009998"/>
    </source>
</evidence>
<comment type="caution">
    <text evidence="8">The sequence shown here is derived from an EMBL/GenBank/DDBJ whole genome shotgun (WGS) entry which is preliminary data.</text>
</comment>
<dbReference type="EC" id="3.1.11.6" evidence="6"/>
<evidence type="ECO:0000256" key="5">
    <source>
        <dbReference type="ARBA" id="ARBA00022839"/>
    </source>
</evidence>
<comment type="function">
    <text evidence="6">Bidirectionally degrades single-stranded DNA into large acid-insoluble oligonucleotides, which are then degraded further into small acid-soluble oligonucleotides.</text>
</comment>
<dbReference type="Pfam" id="PF02609">
    <property type="entry name" value="Exonuc_VII_S"/>
    <property type="match status" value="1"/>
</dbReference>
<reference evidence="8 9" key="1">
    <citation type="journal article" date="2021" name="ISME Commun">
        <title>Automated analysis of genomic sequences facilitates high-throughput and comprehensive description of bacteria.</title>
        <authorList>
            <person name="Hitch T.C.A."/>
        </authorList>
    </citation>
    <scope>NUCLEOTIDE SEQUENCE [LARGE SCALE GENOMIC DNA]</scope>
    <source>
        <strain evidence="8 9">H2_18</strain>
    </source>
</reference>
<comment type="similarity">
    <text evidence="1 6">Belongs to the XseB family.</text>
</comment>
<evidence type="ECO:0000256" key="2">
    <source>
        <dbReference type="ARBA" id="ARBA00022490"/>
    </source>
</evidence>
<comment type="subcellular location">
    <subcellularLocation>
        <location evidence="6">Cytoplasm</location>
    </subcellularLocation>
</comment>
<accession>A0ABT2TD63</accession>
<dbReference type="NCBIfam" id="TIGR01280">
    <property type="entry name" value="xseB"/>
    <property type="match status" value="1"/>
</dbReference>